<evidence type="ECO:0000313" key="2">
    <source>
        <dbReference type="Proteomes" id="UP000008177"/>
    </source>
</evidence>
<dbReference type="EMBL" id="FQ790281">
    <property type="protein sequence ID" value="CCD46110.1"/>
    <property type="molecule type" value="Genomic_DNA"/>
</dbReference>
<name>G2Y0E5_BOTF4</name>
<organism evidence="1 2">
    <name type="scientific">Botryotinia fuckeliana (strain T4)</name>
    <name type="common">Noble rot fungus</name>
    <name type="synonym">Botrytis cinerea</name>
    <dbReference type="NCBI Taxonomy" id="999810"/>
    <lineage>
        <taxon>Eukaryota</taxon>
        <taxon>Fungi</taxon>
        <taxon>Dikarya</taxon>
        <taxon>Ascomycota</taxon>
        <taxon>Pezizomycotina</taxon>
        <taxon>Leotiomycetes</taxon>
        <taxon>Helotiales</taxon>
        <taxon>Sclerotiniaceae</taxon>
        <taxon>Botrytis</taxon>
    </lineage>
</organism>
<protein>
    <submittedName>
        <fullName evidence="1">Uncharacterized protein</fullName>
    </submittedName>
</protein>
<dbReference type="HOGENOM" id="CLU_1669123_0_0_1"/>
<reference evidence="2" key="1">
    <citation type="journal article" date="2011" name="PLoS Genet.">
        <title>Genomic analysis of the necrotrophic fungal pathogens Sclerotinia sclerotiorum and Botrytis cinerea.</title>
        <authorList>
            <person name="Amselem J."/>
            <person name="Cuomo C.A."/>
            <person name="van Kan J.A."/>
            <person name="Viaud M."/>
            <person name="Benito E.P."/>
            <person name="Couloux A."/>
            <person name="Coutinho P.M."/>
            <person name="de Vries R.P."/>
            <person name="Dyer P.S."/>
            <person name="Fillinger S."/>
            <person name="Fournier E."/>
            <person name="Gout L."/>
            <person name="Hahn M."/>
            <person name="Kohn L."/>
            <person name="Lapalu N."/>
            <person name="Plummer K.M."/>
            <person name="Pradier J.M."/>
            <person name="Quevillon E."/>
            <person name="Sharon A."/>
            <person name="Simon A."/>
            <person name="ten Have A."/>
            <person name="Tudzynski B."/>
            <person name="Tudzynski P."/>
            <person name="Wincker P."/>
            <person name="Andrew M."/>
            <person name="Anthouard V."/>
            <person name="Beever R.E."/>
            <person name="Beffa R."/>
            <person name="Benoit I."/>
            <person name="Bouzid O."/>
            <person name="Brault B."/>
            <person name="Chen Z."/>
            <person name="Choquer M."/>
            <person name="Collemare J."/>
            <person name="Cotton P."/>
            <person name="Danchin E.G."/>
            <person name="Da Silva C."/>
            <person name="Gautier A."/>
            <person name="Giraud C."/>
            <person name="Giraud T."/>
            <person name="Gonzalez C."/>
            <person name="Grossetete S."/>
            <person name="Guldener U."/>
            <person name="Henrissat B."/>
            <person name="Howlett B.J."/>
            <person name="Kodira C."/>
            <person name="Kretschmer M."/>
            <person name="Lappartient A."/>
            <person name="Leroch M."/>
            <person name="Levis C."/>
            <person name="Mauceli E."/>
            <person name="Neuveglise C."/>
            <person name="Oeser B."/>
            <person name="Pearson M."/>
            <person name="Poulain J."/>
            <person name="Poussereau N."/>
            <person name="Quesneville H."/>
            <person name="Rascle C."/>
            <person name="Schumacher J."/>
            <person name="Segurens B."/>
            <person name="Sexton A."/>
            <person name="Silva E."/>
            <person name="Sirven C."/>
            <person name="Soanes D.M."/>
            <person name="Talbot N.J."/>
            <person name="Templeton M."/>
            <person name="Yandava C."/>
            <person name="Yarden O."/>
            <person name="Zeng Q."/>
            <person name="Rollins J.A."/>
            <person name="Lebrun M.H."/>
            <person name="Dickman M."/>
        </authorList>
    </citation>
    <scope>NUCLEOTIDE SEQUENCE [LARGE SCALE GENOMIC DNA]</scope>
    <source>
        <strain evidence="2">T4</strain>
    </source>
</reference>
<evidence type="ECO:0000313" key="1">
    <source>
        <dbReference type="EMBL" id="CCD46110.1"/>
    </source>
</evidence>
<accession>G2Y0E5</accession>
<sequence>MRRRNHRNTYHQSFHRVKARYSSLFLFATAIKPDDVYEILAVEIVEPPFIQLLVERKGGVPEWNWNTTKVSNNPNKIFTATIEVKQKFRTVQSPASEMRIRNALSHRRFPVAKTKRPIQHGSLSALSRLSGLGEICLDTSLCCLIPLSINMSLQGLPL</sequence>
<dbReference type="AlphaFoldDB" id="G2Y0E5"/>
<proteinExistence type="predicted"/>
<dbReference type="Proteomes" id="UP000008177">
    <property type="component" value="Unplaced contigs"/>
</dbReference>
<dbReference type="OrthoDB" id="10390032at2759"/>
<dbReference type="InParanoid" id="G2Y0E5"/>
<gene>
    <name evidence="1" type="ORF">BofuT4_P116600.1</name>
</gene>